<comment type="caution">
    <text evidence="1">The sequence shown here is derived from an EMBL/GenBank/DDBJ whole genome shotgun (WGS) entry which is preliminary data.</text>
</comment>
<dbReference type="EMBL" id="WNKQ01000010">
    <property type="protein sequence ID" value="KAF5849037.1"/>
    <property type="molecule type" value="Genomic_DNA"/>
</dbReference>
<name>A0A8H5ZGY3_COCSA</name>
<protein>
    <submittedName>
        <fullName evidence="1">Uncharacterized protein</fullName>
    </submittedName>
</protein>
<evidence type="ECO:0000313" key="2">
    <source>
        <dbReference type="Proteomes" id="UP000624244"/>
    </source>
</evidence>
<evidence type="ECO:0000313" key="1">
    <source>
        <dbReference type="EMBL" id="KAF5849037.1"/>
    </source>
</evidence>
<organism evidence="1 2">
    <name type="scientific">Cochliobolus sativus</name>
    <name type="common">Common root rot and spot blotch fungus</name>
    <name type="synonym">Bipolaris sorokiniana</name>
    <dbReference type="NCBI Taxonomy" id="45130"/>
    <lineage>
        <taxon>Eukaryota</taxon>
        <taxon>Fungi</taxon>
        <taxon>Dikarya</taxon>
        <taxon>Ascomycota</taxon>
        <taxon>Pezizomycotina</taxon>
        <taxon>Dothideomycetes</taxon>
        <taxon>Pleosporomycetidae</taxon>
        <taxon>Pleosporales</taxon>
        <taxon>Pleosporineae</taxon>
        <taxon>Pleosporaceae</taxon>
        <taxon>Bipolaris</taxon>
    </lineage>
</organism>
<dbReference type="AlphaFoldDB" id="A0A8H5ZGY3"/>
<dbReference type="Proteomes" id="UP000624244">
    <property type="component" value="Unassembled WGS sequence"/>
</dbReference>
<accession>A0A8H5ZGY3</accession>
<gene>
    <name evidence="1" type="ORF">GGP41_010071</name>
</gene>
<proteinExistence type="predicted"/>
<reference evidence="1" key="1">
    <citation type="submission" date="2019-11" db="EMBL/GenBank/DDBJ databases">
        <title>Bipolaris sorokiniana Genome sequencing.</title>
        <authorList>
            <person name="Wang H."/>
        </authorList>
    </citation>
    <scope>NUCLEOTIDE SEQUENCE</scope>
</reference>
<sequence>MGKWLRAMPAEYPLVRQELLPTREENADWGCEHTDPLTAFGFGEAQGDRRAMHEYVWWRVDGGKGKGERDAGGVGRSALGDNAIATGPRFRMRGWTNMTCGGRFPVWERSRRRWLALHRKSERLVTWTRWSEADRDAAKFGSAGVMMVKCVPRLGVGVV</sequence>